<evidence type="ECO:0000313" key="3">
    <source>
        <dbReference type="EMBL" id="KRM78301.1"/>
    </source>
</evidence>
<protein>
    <submittedName>
        <fullName evidence="3">Fructose-2,6-bisphosphatase</fullName>
    </submittedName>
</protein>
<feature type="binding site" evidence="2">
    <location>
        <position position="61"/>
    </location>
    <ligand>
        <name>substrate</name>
    </ligand>
</feature>
<feature type="binding site" evidence="2">
    <location>
        <begin position="8"/>
        <end position="15"/>
    </location>
    <ligand>
        <name>substrate</name>
    </ligand>
</feature>
<dbReference type="RefSeq" id="WP_057757526.1">
    <property type="nucleotide sequence ID" value="NZ_AYYK01000022.1"/>
</dbReference>
<reference evidence="3 4" key="1">
    <citation type="journal article" date="2015" name="Genome Announc.">
        <title>Expanding the biotechnology potential of lactobacilli through comparative genomics of 213 strains and associated genera.</title>
        <authorList>
            <person name="Sun Z."/>
            <person name="Harris H.M."/>
            <person name="McCann A."/>
            <person name="Guo C."/>
            <person name="Argimon S."/>
            <person name="Zhang W."/>
            <person name="Yang X."/>
            <person name="Jeffery I.B."/>
            <person name="Cooney J.C."/>
            <person name="Kagawa T.F."/>
            <person name="Liu W."/>
            <person name="Song Y."/>
            <person name="Salvetti E."/>
            <person name="Wrobel A."/>
            <person name="Rasinkangas P."/>
            <person name="Parkhill J."/>
            <person name="Rea M.C."/>
            <person name="O'Sullivan O."/>
            <person name="Ritari J."/>
            <person name="Douillard F.P."/>
            <person name="Paul Ross R."/>
            <person name="Yang R."/>
            <person name="Briner A.E."/>
            <person name="Felis G.E."/>
            <person name="de Vos W.M."/>
            <person name="Barrangou R."/>
            <person name="Klaenhammer T.R."/>
            <person name="Caufield P.W."/>
            <person name="Cui Y."/>
            <person name="Zhang H."/>
            <person name="O'Toole P.W."/>
        </authorList>
    </citation>
    <scope>NUCLEOTIDE SEQUENCE [LARGE SCALE GENOMIC DNA]</scope>
    <source>
        <strain evidence="3 4">DSM 20335</strain>
    </source>
</reference>
<dbReference type="GO" id="GO:0005524">
    <property type="term" value="F:ATP binding"/>
    <property type="evidence" value="ECO:0007669"/>
    <property type="project" value="InterPro"/>
</dbReference>
<evidence type="ECO:0000256" key="1">
    <source>
        <dbReference type="PIRSR" id="PIRSR613078-1"/>
    </source>
</evidence>
<evidence type="ECO:0000256" key="2">
    <source>
        <dbReference type="PIRSR" id="PIRSR613078-2"/>
    </source>
</evidence>
<dbReference type="STRING" id="1423738.FC84_GL001123"/>
<dbReference type="InterPro" id="IPR050275">
    <property type="entry name" value="PGM_Phosphatase"/>
</dbReference>
<dbReference type="Gene3D" id="3.40.50.1240">
    <property type="entry name" value="Phosphoglycerate mutase-like"/>
    <property type="match status" value="1"/>
</dbReference>
<dbReference type="InterPro" id="IPR003094">
    <property type="entry name" value="6Pfruct_kin"/>
</dbReference>
<gene>
    <name evidence="3" type="ORF">FC84_GL001123</name>
</gene>
<dbReference type="PANTHER" id="PTHR48100">
    <property type="entry name" value="BROAD-SPECIFICITY PHOSPHATASE YOR283W-RELATED"/>
    <property type="match status" value="1"/>
</dbReference>
<dbReference type="OrthoDB" id="9782128at2"/>
<feature type="active site" description="Proton donor/acceptor" evidence="1">
    <location>
        <position position="87"/>
    </location>
</feature>
<name>A0A0R2BF96_9LACO</name>
<keyword evidence="4" id="KW-1185">Reference proteome</keyword>
<dbReference type="GO" id="GO:0016791">
    <property type="term" value="F:phosphatase activity"/>
    <property type="evidence" value="ECO:0007669"/>
    <property type="project" value="TreeGrafter"/>
</dbReference>
<proteinExistence type="predicted"/>
<dbReference type="InterPro" id="IPR013078">
    <property type="entry name" value="His_Pase_superF_clade-1"/>
</dbReference>
<dbReference type="InterPro" id="IPR029033">
    <property type="entry name" value="His_PPase_superfam"/>
</dbReference>
<feature type="active site" description="Tele-phosphohistidine intermediate" evidence="1">
    <location>
        <position position="9"/>
    </location>
</feature>
<dbReference type="SUPFAM" id="SSF53254">
    <property type="entry name" value="Phosphoglycerate mutase-like"/>
    <property type="match status" value="1"/>
</dbReference>
<organism evidence="3 4">
    <name type="scientific">Lapidilactobacillus dextrinicus DSM 20335</name>
    <dbReference type="NCBI Taxonomy" id="1423738"/>
    <lineage>
        <taxon>Bacteria</taxon>
        <taxon>Bacillati</taxon>
        <taxon>Bacillota</taxon>
        <taxon>Bacilli</taxon>
        <taxon>Lactobacillales</taxon>
        <taxon>Lactobacillaceae</taxon>
        <taxon>Lapidilactobacillus</taxon>
    </lineage>
</organism>
<dbReference type="PATRIC" id="fig|1423738.3.peg.1136"/>
<evidence type="ECO:0000313" key="4">
    <source>
        <dbReference type="Proteomes" id="UP000051813"/>
    </source>
</evidence>
<sequence length="222" mass="25575">MTKFFFVRHGKTEWNLEGRYQGAGGDSPLLPDSYHDFHSLAQFLLAHRVKFRAIYTSPLLRAQTTAVFLSENLNQDIPIHIEPRLREFNLGIMEGKTFKEVEAKYPEAVDDFRHHPDQFEHNRVHAETFTQLIMRMRKIILDIARRFPNDDDNILIVSHGAALTALIQSLLETPLPDLRKQGGLTNTSLTIVQTKDHGQHFEKVLWNETSYLGKKLGKTDTI</sequence>
<dbReference type="EMBL" id="AYYK01000022">
    <property type="protein sequence ID" value="KRM78301.1"/>
    <property type="molecule type" value="Genomic_DNA"/>
</dbReference>
<dbReference type="GO" id="GO:0005737">
    <property type="term" value="C:cytoplasm"/>
    <property type="evidence" value="ECO:0007669"/>
    <property type="project" value="TreeGrafter"/>
</dbReference>
<dbReference type="Proteomes" id="UP000051813">
    <property type="component" value="Unassembled WGS sequence"/>
</dbReference>
<dbReference type="GO" id="GO:0006003">
    <property type="term" value="P:fructose 2,6-bisphosphate metabolic process"/>
    <property type="evidence" value="ECO:0007669"/>
    <property type="project" value="InterPro"/>
</dbReference>
<comment type="caution">
    <text evidence="3">The sequence shown here is derived from an EMBL/GenBank/DDBJ whole genome shotgun (WGS) entry which is preliminary data.</text>
</comment>
<dbReference type="PRINTS" id="PR00991">
    <property type="entry name" value="6PFRUCTKNASE"/>
</dbReference>
<dbReference type="CDD" id="cd07067">
    <property type="entry name" value="HP_PGM_like"/>
    <property type="match status" value="1"/>
</dbReference>
<dbReference type="AlphaFoldDB" id="A0A0R2BF96"/>
<accession>A0A0R2BF96</accession>
<dbReference type="SMART" id="SM00855">
    <property type="entry name" value="PGAM"/>
    <property type="match status" value="1"/>
</dbReference>
<dbReference type="Pfam" id="PF00300">
    <property type="entry name" value="His_Phos_1"/>
    <property type="match status" value="1"/>
</dbReference>
<dbReference type="PANTHER" id="PTHR48100:SF1">
    <property type="entry name" value="HISTIDINE PHOSPHATASE FAMILY PROTEIN-RELATED"/>
    <property type="match status" value="1"/>
</dbReference>